<keyword evidence="5" id="KW-0326">Glycosidase</keyword>
<dbReference type="InterPro" id="IPR036156">
    <property type="entry name" value="Beta-gal/glucu_dom_sf"/>
</dbReference>
<keyword evidence="4 8" id="KW-0378">Hydrolase</keyword>
<dbReference type="FunFam" id="3.20.20.80:FF:000050">
    <property type="entry name" value="Beta-mannosidase B"/>
    <property type="match status" value="1"/>
</dbReference>
<dbReference type="InterPro" id="IPR054593">
    <property type="entry name" value="Beta-mannosidase-like_N2"/>
</dbReference>
<name>A0A7K3QVD2_9ACTN</name>
<dbReference type="EC" id="3.2.1.25" evidence="3"/>
<dbReference type="InterPro" id="IPR017853">
    <property type="entry name" value="GH"/>
</dbReference>
<dbReference type="InterPro" id="IPR013783">
    <property type="entry name" value="Ig-like_fold"/>
</dbReference>
<evidence type="ECO:0000256" key="5">
    <source>
        <dbReference type="ARBA" id="ARBA00023295"/>
    </source>
</evidence>
<dbReference type="Gene3D" id="2.60.40.10">
    <property type="entry name" value="Immunoglobulins"/>
    <property type="match status" value="1"/>
</dbReference>
<feature type="domain" description="Beta-mannosidase-like galactose-binding" evidence="7">
    <location>
        <begin position="30"/>
        <end position="185"/>
    </location>
</feature>
<dbReference type="EMBL" id="JAAGMR010000223">
    <property type="protein sequence ID" value="NEB93874.1"/>
    <property type="molecule type" value="Genomic_DNA"/>
</dbReference>
<dbReference type="PANTHER" id="PTHR43730">
    <property type="entry name" value="BETA-MANNOSIDASE"/>
    <property type="match status" value="1"/>
</dbReference>
<dbReference type="Gene3D" id="2.60.120.260">
    <property type="entry name" value="Galactose-binding domain-like"/>
    <property type="match status" value="1"/>
</dbReference>
<dbReference type="Proteomes" id="UP000470520">
    <property type="component" value="Unassembled WGS sequence"/>
</dbReference>
<accession>A0A7K3QVD2</accession>
<evidence type="ECO:0000256" key="3">
    <source>
        <dbReference type="ARBA" id="ARBA00012754"/>
    </source>
</evidence>
<dbReference type="SUPFAM" id="SSF49303">
    <property type="entry name" value="beta-Galactosidase/glucuronidase domain"/>
    <property type="match status" value="1"/>
</dbReference>
<comment type="similarity">
    <text evidence="2">Belongs to the glycosyl hydrolase 2 family.</text>
</comment>
<evidence type="ECO:0000256" key="2">
    <source>
        <dbReference type="ARBA" id="ARBA00007401"/>
    </source>
</evidence>
<evidence type="ECO:0000313" key="9">
    <source>
        <dbReference type="Proteomes" id="UP000470520"/>
    </source>
</evidence>
<dbReference type="Pfam" id="PF22666">
    <property type="entry name" value="Glyco_hydro_2_N2"/>
    <property type="match status" value="1"/>
</dbReference>
<dbReference type="SUPFAM" id="SSF49785">
    <property type="entry name" value="Galactose-binding domain-like"/>
    <property type="match status" value="1"/>
</dbReference>
<evidence type="ECO:0000259" key="7">
    <source>
        <dbReference type="Pfam" id="PF22666"/>
    </source>
</evidence>
<dbReference type="AlphaFoldDB" id="A0A7K3QVD2"/>
<dbReference type="SUPFAM" id="SSF51445">
    <property type="entry name" value="(Trans)glycosidases"/>
    <property type="match status" value="1"/>
</dbReference>
<dbReference type="GO" id="GO:0005975">
    <property type="term" value="P:carbohydrate metabolic process"/>
    <property type="evidence" value="ECO:0007669"/>
    <property type="project" value="InterPro"/>
</dbReference>
<gene>
    <name evidence="8" type="ORF">G3I21_19620</name>
</gene>
<dbReference type="GO" id="GO:0006516">
    <property type="term" value="P:glycoprotein catabolic process"/>
    <property type="evidence" value="ECO:0007669"/>
    <property type="project" value="TreeGrafter"/>
</dbReference>
<evidence type="ECO:0000259" key="6">
    <source>
        <dbReference type="Pfam" id="PF00703"/>
    </source>
</evidence>
<evidence type="ECO:0000256" key="4">
    <source>
        <dbReference type="ARBA" id="ARBA00022801"/>
    </source>
</evidence>
<reference evidence="8 9" key="1">
    <citation type="submission" date="2020-01" db="EMBL/GenBank/DDBJ databases">
        <title>Insect and environment-associated Actinomycetes.</title>
        <authorList>
            <person name="Currrie C."/>
            <person name="Chevrette M."/>
            <person name="Carlson C."/>
            <person name="Stubbendieck R."/>
            <person name="Wendt-Pienkowski E."/>
        </authorList>
    </citation>
    <scope>NUCLEOTIDE SEQUENCE [LARGE SCALE GENOMIC DNA]</scope>
    <source>
        <strain evidence="8 9">SID7754</strain>
    </source>
</reference>
<dbReference type="InterPro" id="IPR050887">
    <property type="entry name" value="Beta-mannosidase_GH2"/>
</dbReference>
<dbReference type="InterPro" id="IPR006102">
    <property type="entry name" value="Ig-like_GH2"/>
</dbReference>
<feature type="domain" description="Glycoside hydrolase family 2 immunoglobulin-like beta-sandwich" evidence="6">
    <location>
        <begin position="244"/>
        <end position="302"/>
    </location>
</feature>
<organism evidence="8 9">
    <name type="scientific">Streptomyces bauhiniae</name>
    <dbReference type="NCBI Taxonomy" id="2340725"/>
    <lineage>
        <taxon>Bacteria</taxon>
        <taxon>Bacillati</taxon>
        <taxon>Actinomycetota</taxon>
        <taxon>Actinomycetes</taxon>
        <taxon>Kitasatosporales</taxon>
        <taxon>Streptomycetaceae</taxon>
        <taxon>Streptomyces</taxon>
    </lineage>
</organism>
<dbReference type="InterPro" id="IPR008979">
    <property type="entry name" value="Galactose-bd-like_sf"/>
</dbReference>
<dbReference type="Gene3D" id="3.20.20.80">
    <property type="entry name" value="Glycosidases"/>
    <property type="match status" value="1"/>
</dbReference>
<dbReference type="GO" id="GO:0004567">
    <property type="term" value="F:beta-mannosidase activity"/>
    <property type="evidence" value="ECO:0007669"/>
    <property type="project" value="UniProtKB-EC"/>
</dbReference>
<evidence type="ECO:0000313" key="8">
    <source>
        <dbReference type="EMBL" id="NEB93874.1"/>
    </source>
</evidence>
<protein>
    <recommendedName>
        <fullName evidence="3">beta-mannosidase</fullName>
        <ecNumber evidence="3">3.2.1.25</ecNumber>
    </recommendedName>
</protein>
<dbReference type="Pfam" id="PF00703">
    <property type="entry name" value="Glyco_hydro_2"/>
    <property type="match status" value="1"/>
</dbReference>
<comment type="caution">
    <text evidence="8">The sequence shown here is derived from an EMBL/GenBank/DDBJ whole genome shotgun (WGS) entry which is preliminary data.</text>
</comment>
<comment type="catalytic activity">
    <reaction evidence="1">
        <text>Hydrolysis of terminal, non-reducing beta-D-mannose residues in beta-D-mannosides.</text>
        <dbReference type="EC" id="3.2.1.25"/>
    </reaction>
</comment>
<dbReference type="PANTHER" id="PTHR43730:SF1">
    <property type="entry name" value="BETA-MANNOSIDASE"/>
    <property type="match status" value="1"/>
</dbReference>
<proteinExistence type="inferred from homology"/>
<dbReference type="RefSeq" id="WP_164190447.1">
    <property type="nucleotide sequence ID" value="NZ_JAAGMR010000223.1"/>
</dbReference>
<evidence type="ECO:0000256" key="1">
    <source>
        <dbReference type="ARBA" id="ARBA00000829"/>
    </source>
</evidence>
<sequence length="827" mass="91200">MTSTSTIGTGWRLTLSGPHPDAPADLRGRTMPATVPGCVHTDLLAAGLLAEPYVGLNEAEQHWIGRSDWTWSTSFDLPDAEGAARRELVFHGLDTVAEVSVNGHLVGRTANMHRTYAFDVTELVRPTGNDLEVRIRSVYAYTDARRAESGELPTTYDEPFNHVRKMAANFGWDWGPTLVTAGIWKPVELLSWSGARLESVRPAVTVARPGQDGPATVTAHVAVRRAPDAPADELTLTATVAGQRATGRVPVGADSAELTVEVPDARLWWPRGLGEQPLYDLTVELTDGRGAADRWTRRIGFRTTALHTAPDRAGTPFEILVNGVHVPVRGVNWIPDDCFVSRLGRSDYADALDHAVEANVNLMRVWAGGIYEKDEFYDLCDERGLLVWQDFLFACATYSEEEPLRGEVLAEARDNVTRLAPHPSLVLWNGNNENLWGFSDWGWPEIVGDRSWGLGYYTDLLPGVVAELDPTRPYWPGSPYSGSPDLHPNDPLHGPIHIWDVWNERDWTAYAEYQPRFVAEFGFQGPACWPTVRRAINDGPPAPTGPVADAHQKAKDGVAKLLRGVLPHLPGPRRTDPEQEMADWIYLAQLNQARAVRFGVDHLRGQWPRCSGTILWQLNDCWPVASWATVDGDGHRKLAWYALRAAYRSRHGAVSQSTGRRPFVRLTNNGGDPWRTEITVQVHTVAGEPLSQDVHPVALPIGATASLPVELPIGDAALVVTVRDGAQVLDRTLTAEDITADLPAARFSVTTETALDGVRVRVLAHDFLRDVVLHADRLDADAYVDEQMVTLLPGEEHIFHARTTAPADDPRWQHPLTVRCVNDLLGS</sequence>